<dbReference type="AlphaFoldDB" id="A0A2I8VNI6"/>
<accession>A0A2I8VNI6</accession>
<dbReference type="KEGG" id="srub:C2R22_14255"/>
<dbReference type="Proteomes" id="UP000236584">
    <property type="component" value="Chromosome"/>
</dbReference>
<reference evidence="2 3" key="1">
    <citation type="submission" date="2018-01" db="EMBL/GenBank/DDBJ databases">
        <title>Complete genome sequence of Salinigranum rubrum GX10T, an extremely halophilic archaeon isolated from a marine solar saltern.</title>
        <authorList>
            <person name="Han S."/>
        </authorList>
    </citation>
    <scope>NUCLEOTIDE SEQUENCE [LARGE SCALE GENOMIC DNA]</scope>
    <source>
        <strain evidence="2 3">GX10</strain>
    </source>
</reference>
<feature type="compositionally biased region" description="Low complexity" evidence="1">
    <location>
        <begin position="1"/>
        <end position="14"/>
    </location>
</feature>
<name>A0A2I8VNI6_9EURY</name>
<sequence length="62" mass="6525">MSTTPNPTDSTPTTDHTDIASTTADRSSRERTSAGAPMQFSTTNRAPLPPAFGDESWATGEP</sequence>
<evidence type="ECO:0000256" key="1">
    <source>
        <dbReference type="SAM" id="MobiDB-lite"/>
    </source>
</evidence>
<dbReference type="RefSeq" id="WP_103426348.1">
    <property type="nucleotide sequence ID" value="NZ_CP026309.1"/>
</dbReference>
<feature type="region of interest" description="Disordered" evidence="1">
    <location>
        <begin position="1"/>
        <end position="62"/>
    </location>
</feature>
<organism evidence="2 3">
    <name type="scientific">Salinigranum rubrum</name>
    <dbReference type="NCBI Taxonomy" id="755307"/>
    <lineage>
        <taxon>Archaea</taxon>
        <taxon>Methanobacteriati</taxon>
        <taxon>Methanobacteriota</taxon>
        <taxon>Stenosarchaea group</taxon>
        <taxon>Halobacteria</taxon>
        <taxon>Halobacteriales</taxon>
        <taxon>Haloferacaceae</taxon>
        <taxon>Salinigranum</taxon>
    </lineage>
</organism>
<dbReference type="OrthoDB" id="342390at2157"/>
<dbReference type="EMBL" id="CP026309">
    <property type="protein sequence ID" value="AUV82659.1"/>
    <property type="molecule type" value="Genomic_DNA"/>
</dbReference>
<gene>
    <name evidence="2" type="ORF">C2R22_14255</name>
</gene>
<dbReference type="GeneID" id="35593277"/>
<protein>
    <submittedName>
        <fullName evidence="2">Uncharacterized protein</fullName>
    </submittedName>
</protein>
<evidence type="ECO:0000313" key="3">
    <source>
        <dbReference type="Proteomes" id="UP000236584"/>
    </source>
</evidence>
<keyword evidence="3" id="KW-1185">Reference proteome</keyword>
<evidence type="ECO:0000313" key="2">
    <source>
        <dbReference type="EMBL" id="AUV82659.1"/>
    </source>
</evidence>
<proteinExistence type="predicted"/>